<keyword evidence="2" id="KW-0472">Membrane</keyword>
<feature type="transmembrane region" description="Helical" evidence="2">
    <location>
        <begin position="26"/>
        <end position="47"/>
    </location>
</feature>
<keyword evidence="2" id="KW-0812">Transmembrane</keyword>
<keyword evidence="2" id="KW-1133">Transmembrane helix</keyword>
<feature type="region of interest" description="Disordered" evidence="1">
    <location>
        <begin position="53"/>
        <end position="73"/>
    </location>
</feature>
<name>B4CWR1_9BACT</name>
<proteinExistence type="predicted"/>
<gene>
    <name evidence="3" type="ORF">CfE428DRAFT_1099</name>
</gene>
<protein>
    <recommendedName>
        <fullName evidence="5">CNNM transmembrane domain-containing protein</fullName>
    </recommendedName>
</protein>
<reference evidence="3 4" key="1">
    <citation type="journal article" date="2011" name="J. Bacteriol.">
        <title>Genome sequence of Chthoniobacter flavus Ellin428, an aerobic heterotrophic soil bacterium.</title>
        <authorList>
            <person name="Kant R."/>
            <person name="van Passel M.W."/>
            <person name="Palva A."/>
            <person name="Lucas S."/>
            <person name="Lapidus A."/>
            <person name="Glavina Del Rio T."/>
            <person name="Dalin E."/>
            <person name="Tice H."/>
            <person name="Bruce D."/>
            <person name="Goodwin L."/>
            <person name="Pitluck S."/>
            <person name="Larimer F.W."/>
            <person name="Land M.L."/>
            <person name="Hauser L."/>
            <person name="Sangwan P."/>
            <person name="de Vos W.M."/>
            <person name="Janssen P.H."/>
            <person name="Smidt H."/>
        </authorList>
    </citation>
    <scope>NUCLEOTIDE SEQUENCE [LARGE SCALE GENOMIC DNA]</scope>
    <source>
        <strain evidence="3 4">Ellin428</strain>
    </source>
</reference>
<evidence type="ECO:0000313" key="4">
    <source>
        <dbReference type="Proteomes" id="UP000005824"/>
    </source>
</evidence>
<evidence type="ECO:0000256" key="1">
    <source>
        <dbReference type="SAM" id="MobiDB-lite"/>
    </source>
</evidence>
<dbReference type="EMBL" id="ABVL01000002">
    <property type="protein sequence ID" value="EDY21853.1"/>
    <property type="molecule type" value="Genomic_DNA"/>
</dbReference>
<evidence type="ECO:0000313" key="3">
    <source>
        <dbReference type="EMBL" id="EDY21853.1"/>
    </source>
</evidence>
<organism evidence="3 4">
    <name type="scientific">Chthoniobacter flavus Ellin428</name>
    <dbReference type="NCBI Taxonomy" id="497964"/>
    <lineage>
        <taxon>Bacteria</taxon>
        <taxon>Pseudomonadati</taxon>
        <taxon>Verrucomicrobiota</taxon>
        <taxon>Spartobacteria</taxon>
        <taxon>Chthoniobacterales</taxon>
        <taxon>Chthoniobacteraceae</taxon>
        <taxon>Chthoniobacter</taxon>
    </lineage>
</organism>
<comment type="caution">
    <text evidence="3">The sequence shown here is derived from an EMBL/GenBank/DDBJ whole genome shotgun (WGS) entry which is preliminary data.</text>
</comment>
<evidence type="ECO:0000256" key="2">
    <source>
        <dbReference type="SAM" id="Phobius"/>
    </source>
</evidence>
<evidence type="ECO:0008006" key="5">
    <source>
        <dbReference type="Google" id="ProtNLM"/>
    </source>
</evidence>
<dbReference type="STRING" id="497964.CfE428DRAFT_1099"/>
<dbReference type="RefSeq" id="WP_006978425.1">
    <property type="nucleotide sequence ID" value="NZ_ABVL01000002.1"/>
</dbReference>
<accession>B4CWR1</accession>
<dbReference type="InParanoid" id="B4CWR1"/>
<dbReference type="AlphaFoldDB" id="B4CWR1"/>
<keyword evidence="4" id="KW-1185">Reference proteome</keyword>
<dbReference type="Proteomes" id="UP000005824">
    <property type="component" value="Unassembled WGS sequence"/>
</dbReference>
<sequence length="86" mass="9135">MTPAFFADAGAIATDWDSPDLIAGKLLGILSIVVLNGFFVATEFALVKVREQPARPAGGGGECKSRAGQVRASRTSMRIFRPRNLA</sequence>